<dbReference type="AlphaFoldDB" id="A0A6J4VK51"/>
<organism evidence="1">
    <name type="scientific">uncultured Thermomicrobiales bacterium</name>
    <dbReference type="NCBI Taxonomy" id="1645740"/>
    <lineage>
        <taxon>Bacteria</taxon>
        <taxon>Pseudomonadati</taxon>
        <taxon>Thermomicrobiota</taxon>
        <taxon>Thermomicrobia</taxon>
        <taxon>Thermomicrobiales</taxon>
        <taxon>environmental samples</taxon>
    </lineage>
</organism>
<gene>
    <name evidence="1" type="ORF">AVDCRST_MAG88-3244</name>
</gene>
<accession>A0A6J4VK51</accession>
<reference evidence="1" key="1">
    <citation type="submission" date="2020-02" db="EMBL/GenBank/DDBJ databases">
        <authorList>
            <person name="Meier V. D."/>
        </authorList>
    </citation>
    <scope>NUCLEOTIDE SEQUENCE</scope>
    <source>
        <strain evidence="1">AVDCRST_MAG88</strain>
    </source>
</reference>
<dbReference type="SUPFAM" id="SSF53850">
    <property type="entry name" value="Periplasmic binding protein-like II"/>
    <property type="match status" value="1"/>
</dbReference>
<dbReference type="EMBL" id="CADCWM010000783">
    <property type="protein sequence ID" value="CAA9580287.1"/>
    <property type="molecule type" value="Genomic_DNA"/>
</dbReference>
<evidence type="ECO:0000313" key="1">
    <source>
        <dbReference type="EMBL" id="CAA9580287.1"/>
    </source>
</evidence>
<name>A0A6J4VK51_9BACT</name>
<sequence>MPKPLQRNGNITFYRGDWAKKLGKAEPKSPDELNALLVAFTKNDPDGNGQADTWGTGRYGSGWSGWDDSRLADNMFGVPFNWRKNPDGTMTHQIETDEYRQSLDFQRKLFADGAFHPDAGAMTFAQAQAAYLAGKTGAHSEGIGNFYSPTAAGTVYYKIRQANPQAELLGLLPSGPGGAKAVTRNTQGSFGFTGIPARVGRDQERVKELLRVLDYLASPFGSEEWIFLNNGLEGVHHTVRSEGVRVMTEKGNTERGDLVYIMAGLPVLFYPEAPEDAIKAQRLATDVFKIGIDDPTWPLYSATNVQKAAELNQFGFDRATAIITGREPFSTLDAAIRDWKSRGGDQIRKEFEQSLKESS</sequence>
<proteinExistence type="predicted"/>
<dbReference type="Gene3D" id="3.40.190.10">
    <property type="entry name" value="Periplasmic binding protein-like II"/>
    <property type="match status" value="1"/>
</dbReference>
<protein>
    <submittedName>
        <fullName evidence="1">ABC transporter, substrate-binding protein (Cluster 1, maltose/g3p/polyamine/iron)</fullName>
    </submittedName>
</protein>